<dbReference type="GO" id="GO:0005886">
    <property type="term" value="C:plasma membrane"/>
    <property type="evidence" value="ECO:0007669"/>
    <property type="project" value="UniProtKB-SubCell"/>
</dbReference>
<proteinExistence type="inferred from homology"/>
<comment type="subcellular location">
    <subcellularLocation>
        <location evidence="1">Cell membrane</location>
        <topology evidence="1">Multi-pass membrane protein</topology>
    </subcellularLocation>
</comment>
<evidence type="ECO:0000256" key="3">
    <source>
        <dbReference type="ARBA" id="ARBA00022475"/>
    </source>
</evidence>
<keyword evidence="6 7" id="KW-0472">Membrane</keyword>
<feature type="transmembrane region" description="Helical" evidence="7">
    <location>
        <begin position="168"/>
        <end position="189"/>
    </location>
</feature>
<evidence type="ECO:0000313" key="10">
    <source>
        <dbReference type="Proteomes" id="UP000512322"/>
    </source>
</evidence>
<evidence type="ECO:0000256" key="4">
    <source>
        <dbReference type="ARBA" id="ARBA00022692"/>
    </source>
</evidence>
<gene>
    <name evidence="9" type="ORF">HVY77_09875</name>
</gene>
<feature type="transmembrane region" description="Helical" evidence="7">
    <location>
        <begin position="112"/>
        <end position="132"/>
    </location>
</feature>
<reference evidence="9 10" key="1">
    <citation type="submission" date="2020-06" db="EMBL/GenBank/DDBJ databases">
        <title>REHAB project genomes.</title>
        <authorList>
            <person name="Shaw L.P."/>
        </authorList>
    </citation>
    <scope>NUCLEOTIDE SEQUENCE [LARGE SCALE GENOMIC DNA]</scope>
    <source>
        <strain evidence="9 10">RHB30-C10</strain>
    </source>
</reference>
<dbReference type="InterPro" id="IPR002656">
    <property type="entry name" value="Acyl_transf_3_dom"/>
</dbReference>
<comment type="similarity">
    <text evidence="2">Belongs to the acyltransferase 3 family.</text>
</comment>
<evidence type="ECO:0000313" key="9">
    <source>
        <dbReference type="EMBL" id="QMF67281.1"/>
    </source>
</evidence>
<dbReference type="AlphaFoldDB" id="A0A7H9S7R1"/>
<dbReference type="PANTHER" id="PTHR40074">
    <property type="entry name" value="O-ACETYLTRANSFERASE WECH"/>
    <property type="match status" value="1"/>
</dbReference>
<dbReference type="Pfam" id="PF01757">
    <property type="entry name" value="Acyl_transf_3"/>
    <property type="match status" value="1"/>
</dbReference>
<feature type="transmembrane region" description="Helical" evidence="7">
    <location>
        <begin position="295"/>
        <end position="316"/>
    </location>
</feature>
<feature type="transmembrane region" description="Helical" evidence="7">
    <location>
        <begin position="46"/>
        <end position="64"/>
    </location>
</feature>
<feature type="transmembrane region" description="Helical" evidence="7">
    <location>
        <begin position="139"/>
        <end position="156"/>
    </location>
</feature>
<evidence type="ECO:0000256" key="1">
    <source>
        <dbReference type="ARBA" id="ARBA00004651"/>
    </source>
</evidence>
<dbReference type="GO" id="GO:0009246">
    <property type="term" value="P:enterobacterial common antigen biosynthetic process"/>
    <property type="evidence" value="ECO:0007669"/>
    <property type="project" value="TreeGrafter"/>
</dbReference>
<keyword evidence="9" id="KW-0808">Transferase</keyword>
<dbReference type="Proteomes" id="UP000512322">
    <property type="component" value="Chromosome"/>
</dbReference>
<dbReference type="EMBL" id="CP057293">
    <property type="protein sequence ID" value="QMF67281.1"/>
    <property type="molecule type" value="Genomic_DNA"/>
</dbReference>
<evidence type="ECO:0000256" key="5">
    <source>
        <dbReference type="ARBA" id="ARBA00022989"/>
    </source>
</evidence>
<feature type="transmembrane region" description="Helical" evidence="7">
    <location>
        <begin position="76"/>
        <end position="97"/>
    </location>
</feature>
<feature type="transmembrane region" description="Helical" evidence="7">
    <location>
        <begin position="201"/>
        <end position="227"/>
    </location>
</feature>
<evidence type="ECO:0000256" key="7">
    <source>
        <dbReference type="SAM" id="Phobius"/>
    </source>
</evidence>
<dbReference type="PANTHER" id="PTHR40074:SF2">
    <property type="entry name" value="O-ACETYLTRANSFERASE WECH"/>
    <property type="match status" value="1"/>
</dbReference>
<keyword evidence="5 7" id="KW-1133">Transmembrane helix</keyword>
<keyword evidence="9" id="KW-0012">Acyltransferase</keyword>
<organism evidence="9 10">
    <name type="scientific">Escherichia coli</name>
    <dbReference type="NCBI Taxonomy" id="562"/>
    <lineage>
        <taxon>Bacteria</taxon>
        <taxon>Pseudomonadati</taxon>
        <taxon>Pseudomonadota</taxon>
        <taxon>Gammaproteobacteria</taxon>
        <taxon>Enterobacterales</taxon>
        <taxon>Enterobacteriaceae</taxon>
        <taxon>Escherichia</taxon>
    </lineage>
</organism>
<keyword evidence="4 7" id="KW-0812">Transmembrane</keyword>
<feature type="domain" description="Acyltransferase 3" evidence="8">
    <location>
        <begin position="12"/>
        <end position="313"/>
    </location>
</feature>
<dbReference type="GO" id="GO:0016413">
    <property type="term" value="F:O-acetyltransferase activity"/>
    <property type="evidence" value="ECO:0007669"/>
    <property type="project" value="TreeGrafter"/>
</dbReference>
<evidence type="ECO:0000259" key="8">
    <source>
        <dbReference type="Pfam" id="PF01757"/>
    </source>
</evidence>
<keyword evidence="3" id="KW-1003">Cell membrane</keyword>
<evidence type="ECO:0000256" key="6">
    <source>
        <dbReference type="ARBA" id="ARBA00023136"/>
    </source>
</evidence>
<evidence type="ECO:0000256" key="2">
    <source>
        <dbReference type="ARBA" id="ARBA00007400"/>
    </source>
</evidence>
<feature type="transmembrane region" description="Helical" evidence="7">
    <location>
        <begin position="261"/>
        <end position="283"/>
    </location>
</feature>
<name>A0A7H9S7R1_ECOLX</name>
<protein>
    <submittedName>
        <fullName evidence="9">Acyltransferase</fullName>
    </submittedName>
</protein>
<sequence>MRQAMPVQRKSSFELLRLLSIFGVVLLHISYDNSGDMNSADWARLLFRWCVPFFFILSGYFLTSSDGYPDLKISKIKNLSIIIFFSNLLYLPFIVYIKHFSFLSGQLFYTGTWFHLWFLNSLLLSYFFVLVFADAKFRFLYISSCSIIIFCLFYFVDFMSSVNARSYYSYLGVIRQFQSIPFVWFGFLLSKNHFFLINKTLRAAICFIMLGFFLCFLEVFLCIVYDLPLKNRTLLVGFPFVCIGLIIGGEVISFKKGLDNLILHVSQYTLVVYIIHPLVIPLASKFLALLSLQEFYRLIVNASFTFLISYFIALLMKNYFPYCYNLLKGKFNDSSTQCYKDSN</sequence>
<feature type="transmembrane region" description="Helical" evidence="7">
    <location>
        <begin position="233"/>
        <end position="254"/>
    </location>
</feature>
<accession>A0A7H9S7R1</accession>
<feature type="transmembrane region" description="Helical" evidence="7">
    <location>
        <begin position="12"/>
        <end position="31"/>
    </location>
</feature>